<dbReference type="EMBL" id="LT607752">
    <property type="protein sequence ID" value="SCG41189.1"/>
    <property type="molecule type" value="Genomic_DNA"/>
</dbReference>
<proteinExistence type="predicted"/>
<evidence type="ECO:0000256" key="5">
    <source>
        <dbReference type="SAM" id="Phobius"/>
    </source>
</evidence>
<keyword evidence="3 5" id="KW-1133">Transmembrane helix</keyword>
<feature type="transmembrane region" description="Helical" evidence="5">
    <location>
        <begin position="83"/>
        <end position="104"/>
    </location>
</feature>
<keyword evidence="8" id="KW-1185">Reference proteome</keyword>
<dbReference type="GO" id="GO:0016874">
    <property type="term" value="F:ligase activity"/>
    <property type="evidence" value="ECO:0007669"/>
    <property type="project" value="UniProtKB-KW"/>
</dbReference>
<name>A0A1C5H556_9ACTN</name>
<feature type="transmembrane region" description="Helical" evidence="5">
    <location>
        <begin position="214"/>
        <end position="232"/>
    </location>
</feature>
<dbReference type="RefSeq" id="WP_231932646.1">
    <property type="nucleotide sequence ID" value="NZ_LRMV01000068.1"/>
</dbReference>
<keyword evidence="7" id="KW-0436">Ligase</keyword>
<accession>A0A1C5H556</accession>
<feature type="transmembrane region" description="Helical" evidence="5">
    <location>
        <begin position="373"/>
        <end position="390"/>
    </location>
</feature>
<feature type="transmembrane region" description="Helical" evidence="5">
    <location>
        <begin position="238"/>
        <end position="255"/>
    </location>
</feature>
<keyword evidence="2 5" id="KW-0812">Transmembrane</keyword>
<evidence type="ECO:0000256" key="1">
    <source>
        <dbReference type="ARBA" id="ARBA00004141"/>
    </source>
</evidence>
<feature type="transmembrane region" description="Helical" evidence="5">
    <location>
        <begin position="262"/>
        <end position="282"/>
    </location>
</feature>
<dbReference type="AlphaFoldDB" id="A0A1C5H556"/>
<sequence length="428" mass="46237">MGTRNTAPQRALPLWPLYVMFAGMPLWWLLGGLYLGWTLFGMLLAVVLLSHGRVAWPPGSALWFVLVALILVSATRLEKASGLLVYGLRLGFVLTALVVYLYVYTAARQGARWDRLFQPVLFFWLAMVALGWVGVLAPRLALTTPVEVLLPDGLAGQRMIRAVTHVHSTEFNPTGRNPYYRTAAPYPYTNNWGTGFALLVPCVLAYLSTVRTGPLRRVLVVSLPLALVPAFLTLNRGMFIGLGVGLVYLGLRALLRGDVRLIGTIAAGVAVAWVITLVVPVGDMIMNRVENTDSTRDRADLYRQTLDAVLRSPLLGYGAPRSADTTTGAEPLGTQGQVWLTMYSHGIPALLVLLALLVVLVRSTAVAVSAAGRWLSVVPVVALALAPFYGFTDMNLSVMFFAIGLAVAAVDGPVNRKLPAAVPRPSPV</sequence>
<feature type="domain" description="O-antigen ligase-related" evidence="6">
    <location>
        <begin position="225"/>
        <end position="329"/>
    </location>
</feature>
<feature type="transmembrane region" description="Helical" evidence="5">
    <location>
        <begin position="188"/>
        <end position="207"/>
    </location>
</feature>
<feature type="transmembrane region" description="Helical" evidence="5">
    <location>
        <begin position="342"/>
        <end position="361"/>
    </location>
</feature>
<evidence type="ECO:0000256" key="3">
    <source>
        <dbReference type="ARBA" id="ARBA00022989"/>
    </source>
</evidence>
<dbReference type="Pfam" id="PF04932">
    <property type="entry name" value="Wzy_C"/>
    <property type="match status" value="1"/>
</dbReference>
<dbReference type="InterPro" id="IPR007016">
    <property type="entry name" value="O-antigen_ligase-rel_domated"/>
</dbReference>
<dbReference type="PANTHER" id="PTHR37422:SF23">
    <property type="entry name" value="TEICHURONIC ACID BIOSYNTHESIS PROTEIN TUAE"/>
    <property type="match status" value="1"/>
</dbReference>
<evidence type="ECO:0000256" key="2">
    <source>
        <dbReference type="ARBA" id="ARBA00022692"/>
    </source>
</evidence>
<dbReference type="InterPro" id="IPR051533">
    <property type="entry name" value="WaaL-like"/>
</dbReference>
<protein>
    <submittedName>
        <fullName evidence="7">O-antigen ligase like membrane protein</fullName>
    </submittedName>
</protein>
<reference evidence="8" key="1">
    <citation type="submission" date="2016-06" db="EMBL/GenBank/DDBJ databases">
        <authorList>
            <person name="Varghese N."/>
            <person name="Submissions Spin"/>
        </authorList>
    </citation>
    <scope>NUCLEOTIDE SEQUENCE [LARGE SCALE GENOMIC DNA]</scope>
    <source>
        <strain evidence="8">DSM 44983</strain>
    </source>
</reference>
<feature type="transmembrane region" description="Helical" evidence="5">
    <location>
        <begin position="61"/>
        <end position="77"/>
    </location>
</feature>
<gene>
    <name evidence="7" type="ORF">GA0070623_0758</name>
</gene>
<feature type="transmembrane region" description="Helical" evidence="5">
    <location>
        <begin position="26"/>
        <end position="49"/>
    </location>
</feature>
<feature type="transmembrane region" description="Helical" evidence="5">
    <location>
        <begin position="116"/>
        <end position="137"/>
    </location>
</feature>
<evidence type="ECO:0000256" key="4">
    <source>
        <dbReference type="ARBA" id="ARBA00023136"/>
    </source>
</evidence>
<organism evidence="7 8">
    <name type="scientific">Micromonospora rifamycinica</name>
    <dbReference type="NCBI Taxonomy" id="291594"/>
    <lineage>
        <taxon>Bacteria</taxon>
        <taxon>Bacillati</taxon>
        <taxon>Actinomycetota</taxon>
        <taxon>Actinomycetes</taxon>
        <taxon>Micromonosporales</taxon>
        <taxon>Micromonosporaceae</taxon>
        <taxon>Micromonospora</taxon>
    </lineage>
</organism>
<dbReference type="Proteomes" id="UP000198226">
    <property type="component" value="Chromosome I"/>
</dbReference>
<comment type="subcellular location">
    <subcellularLocation>
        <location evidence="1">Membrane</location>
        <topology evidence="1">Multi-pass membrane protein</topology>
    </subcellularLocation>
</comment>
<evidence type="ECO:0000259" key="6">
    <source>
        <dbReference type="Pfam" id="PF04932"/>
    </source>
</evidence>
<evidence type="ECO:0000313" key="7">
    <source>
        <dbReference type="EMBL" id="SCG41189.1"/>
    </source>
</evidence>
<dbReference type="PANTHER" id="PTHR37422">
    <property type="entry name" value="TEICHURONIC ACID BIOSYNTHESIS PROTEIN TUAE"/>
    <property type="match status" value="1"/>
</dbReference>
<evidence type="ECO:0000313" key="8">
    <source>
        <dbReference type="Proteomes" id="UP000198226"/>
    </source>
</evidence>
<keyword evidence="4 5" id="KW-0472">Membrane</keyword>
<dbReference type="GO" id="GO:0016020">
    <property type="term" value="C:membrane"/>
    <property type="evidence" value="ECO:0007669"/>
    <property type="project" value="UniProtKB-SubCell"/>
</dbReference>